<dbReference type="InterPro" id="IPR025503">
    <property type="entry name" value="DUF4391"/>
</dbReference>
<accession>A0A1I0QIF0</accession>
<dbReference type="STRING" id="1267423.SAMN05216290_2358"/>
<dbReference type="GeneID" id="99987060"/>
<dbReference type="Pfam" id="PF14335">
    <property type="entry name" value="DUF4391"/>
    <property type="match status" value="1"/>
</dbReference>
<gene>
    <name evidence="1" type="ORF">SAMN05216290_2358</name>
</gene>
<dbReference type="Proteomes" id="UP000199437">
    <property type="component" value="Unassembled WGS sequence"/>
</dbReference>
<name>A0A1I0QIF0_9BACT</name>
<evidence type="ECO:0000313" key="2">
    <source>
        <dbReference type="Proteomes" id="UP000199437"/>
    </source>
</evidence>
<dbReference type="RefSeq" id="WP_090258781.1">
    <property type="nucleotide sequence ID" value="NZ_FOIR01000002.1"/>
</dbReference>
<proteinExistence type="predicted"/>
<dbReference type="AlphaFoldDB" id="A0A1I0QIF0"/>
<organism evidence="1 2">
    <name type="scientific">Roseivirga pacifica</name>
    <dbReference type="NCBI Taxonomy" id="1267423"/>
    <lineage>
        <taxon>Bacteria</taxon>
        <taxon>Pseudomonadati</taxon>
        <taxon>Bacteroidota</taxon>
        <taxon>Cytophagia</taxon>
        <taxon>Cytophagales</taxon>
        <taxon>Roseivirgaceae</taxon>
        <taxon>Roseivirga</taxon>
    </lineage>
</organism>
<evidence type="ECO:0008006" key="3">
    <source>
        <dbReference type="Google" id="ProtNLM"/>
    </source>
</evidence>
<dbReference type="EMBL" id="FOIR01000002">
    <property type="protein sequence ID" value="SEW26669.1"/>
    <property type="molecule type" value="Genomic_DNA"/>
</dbReference>
<dbReference type="OrthoDB" id="9805811at2"/>
<keyword evidence="2" id="KW-1185">Reference proteome</keyword>
<protein>
    <recommendedName>
        <fullName evidence="3">DUF4391 domain-containing protein</fullName>
    </recommendedName>
</protein>
<sequence length="215" mass="24732">MHTFDLPKRTYVDRVIPKNSFDSYCTNKQKQDFTKLISKITWLNKISKQTTNLGSEDIEEIQVFNVELKVNEGVQHLLDVIDKAIPYPIIFIVEHPEKLFVSTSQKHLHPTKPDTSVIDHTIAKTIQTISEITIQLTGSLDQVYKSIYNSLSSISSVGKNIETVIDFEQKKARLEKEISTLKGKISREKQFNRRLEYNQLLNTAKQELEILLGSQ</sequence>
<evidence type="ECO:0000313" key="1">
    <source>
        <dbReference type="EMBL" id="SEW26669.1"/>
    </source>
</evidence>
<reference evidence="2" key="1">
    <citation type="submission" date="2016-10" db="EMBL/GenBank/DDBJ databases">
        <authorList>
            <person name="Varghese N."/>
            <person name="Submissions S."/>
        </authorList>
    </citation>
    <scope>NUCLEOTIDE SEQUENCE [LARGE SCALE GENOMIC DNA]</scope>
    <source>
        <strain evidence="2">CGMCC 1.12402</strain>
    </source>
</reference>